<evidence type="ECO:0000256" key="1">
    <source>
        <dbReference type="SAM" id="SignalP"/>
    </source>
</evidence>
<protein>
    <submittedName>
        <fullName evidence="2">Uncharacterized protein</fullName>
    </submittedName>
</protein>
<organism evidence="2 3">
    <name type="scientific">Folsomia candida</name>
    <name type="common">Springtail</name>
    <dbReference type="NCBI Taxonomy" id="158441"/>
    <lineage>
        <taxon>Eukaryota</taxon>
        <taxon>Metazoa</taxon>
        <taxon>Ecdysozoa</taxon>
        <taxon>Arthropoda</taxon>
        <taxon>Hexapoda</taxon>
        <taxon>Collembola</taxon>
        <taxon>Entomobryomorpha</taxon>
        <taxon>Isotomoidea</taxon>
        <taxon>Isotomidae</taxon>
        <taxon>Proisotominae</taxon>
        <taxon>Folsomia</taxon>
    </lineage>
</organism>
<dbReference type="Proteomes" id="UP000198287">
    <property type="component" value="Unassembled WGS sequence"/>
</dbReference>
<name>A0A226D994_FOLCA</name>
<evidence type="ECO:0000313" key="2">
    <source>
        <dbReference type="EMBL" id="OXA41317.1"/>
    </source>
</evidence>
<dbReference type="AlphaFoldDB" id="A0A226D994"/>
<dbReference type="EMBL" id="LNIX01000030">
    <property type="protein sequence ID" value="OXA41317.1"/>
    <property type="molecule type" value="Genomic_DNA"/>
</dbReference>
<evidence type="ECO:0000313" key="3">
    <source>
        <dbReference type="Proteomes" id="UP000198287"/>
    </source>
</evidence>
<reference evidence="2 3" key="1">
    <citation type="submission" date="2015-12" db="EMBL/GenBank/DDBJ databases">
        <title>The genome of Folsomia candida.</title>
        <authorList>
            <person name="Faddeeva A."/>
            <person name="Derks M.F."/>
            <person name="Anvar Y."/>
            <person name="Smit S."/>
            <person name="Van Straalen N."/>
            <person name="Roelofs D."/>
        </authorList>
    </citation>
    <scope>NUCLEOTIDE SEQUENCE [LARGE SCALE GENOMIC DNA]</scope>
    <source>
        <strain evidence="2 3">VU population</strain>
        <tissue evidence="2">Whole body</tissue>
    </source>
</reference>
<gene>
    <name evidence="2" type="ORF">Fcan01_23906</name>
</gene>
<accession>A0A226D994</accession>
<keyword evidence="3" id="KW-1185">Reference proteome</keyword>
<comment type="caution">
    <text evidence="2">The sequence shown here is derived from an EMBL/GenBank/DDBJ whole genome shotgun (WGS) entry which is preliminary data.</text>
</comment>
<keyword evidence="1" id="KW-0732">Signal</keyword>
<sequence length="259" mass="28884">MISQCGLIISFLLLIDLITCAQASQQPKTTFTPRIAAELSREIAFELYHARNTETNNVDDVTPTGKKDKISWEFNTVAILEVDGDLYISASIFSTKTTQKREEPGEHFGLDEVDMAIALKVIRQAKEMSRFGGKINFVNQNQKPKSIYQSTGVHAEPQLISHLIKSSNAGQPPKKDILVLGVNKPVCNKCATSLPAAIEDVFNGDLEVGYIDIKYGTPKTERLSKIYEKSEKIEKYPAKYKQPRNITTNLHVGVTVKVR</sequence>
<proteinExistence type="predicted"/>
<feature type="signal peptide" evidence="1">
    <location>
        <begin position="1"/>
        <end position="23"/>
    </location>
</feature>
<feature type="chain" id="PRO_5012195090" evidence="1">
    <location>
        <begin position="24"/>
        <end position="259"/>
    </location>
</feature>